<dbReference type="AlphaFoldDB" id="A0A1A7Z429"/>
<name>A0A1A7Z429_9TELE</name>
<feature type="non-terminal residue" evidence="2">
    <location>
        <position position="90"/>
    </location>
</feature>
<feature type="transmembrane region" description="Helical" evidence="1">
    <location>
        <begin position="42"/>
        <end position="61"/>
    </location>
</feature>
<sequence length="90" mass="10437">SLKKTRLNLFYYFILQTASGLNGVHACPKWRFCVACNCISTLVKFNIYVWIFTATGLLLVIKNKINHHKINSVFPSLKKFYYCGSLRFLP</sequence>
<reference evidence="2" key="1">
    <citation type="submission" date="2016-05" db="EMBL/GenBank/DDBJ databases">
        <authorList>
            <person name="Lavstsen T."/>
            <person name="Jespersen J.S."/>
        </authorList>
    </citation>
    <scope>NUCLEOTIDE SEQUENCE</scope>
    <source>
        <tissue evidence="2">Brain</tissue>
    </source>
</reference>
<organism evidence="2">
    <name type="scientific">Iconisemion striatum</name>
    <dbReference type="NCBI Taxonomy" id="60296"/>
    <lineage>
        <taxon>Eukaryota</taxon>
        <taxon>Metazoa</taxon>
        <taxon>Chordata</taxon>
        <taxon>Craniata</taxon>
        <taxon>Vertebrata</taxon>
        <taxon>Euteleostomi</taxon>
        <taxon>Actinopterygii</taxon>
        <taxon>Neopterygii</taxon>
        <taxon>Teleostei</taxon>
        <taxon>Neoteleostei</taxon>
        <taxon>Acanthomorphata</taxon>
        <taxon>Ovalentaria</taxon>
        <taxon>Atherinomorphae</taxon>
        <taxon>Cyprinodontiformes</taxon>
        <taxon>Nothobranchiidae</taxon>
        <taxon>Iconisemion</taxon>
    </lineage>
</organism>
<keyword evidence="1" id="KW-0812">Transmembrane</keyword>
<evidence type="ECO:0000313" key="2">
    <source>
        <dbReference type="EMBL" id="SBP37233.1"/>
    </source>
</evidence>
<gene>
    <name evidence="2" type="primary">EPHB3A</name>
</gene>
<feature type="non-terminal residue" evidence="2">
    <location>
        <position position="1"/>
    </location>
</feature>
<reference evidence="2" key="2">
    <citation type="submission" date="2016-06" db="EMBL/GenBank/DDBJ databases">
        <title>The genome of a short-lived fish provides insights into sex chromosome evolution and the genetic control of aging.</title>
        <authorList>
            <person name="Reichwald K."/>
            <person name="Felder M."/>
            <person name="Petzold A."/>
            <person name="Koch P."/>
            <person name="Groth M."/>
            <person name="Platzer M."/>
        </authorList>
    </citation>
    <scope>NUCLEOTIDE SEQUENCE</scope>
    <source>
        <tissue evidence="2">Brain</tissue>
    </source>
</reference>
<protein>
    <submittedName>
        <fullName evidence="2">Eph receptor B3a</fullName>
    </submittedName>
</protein>
<proteinExistence type="predicted"/>
<accession>A0A1A7Z429</accession>
<keyword evidence="1" id="KW-1133">Transmembrane helix</keyword>
<dbReference type="EMBL" id="HADX01015001">
    <property type="protein sequence ID" value="SBP37233.1"/>
    <property type="molecule type" value="Transcribed_RNA"/>
</dbReference>
<keyword evidence="2" id="KW-0675">Receptor</keyword>
<keyword evidence="1" id="KW-0472">Membrane</keyword>
<evidence type="ECO:0000256" key="1">
    <source>
        <dbReference type="SAM" id="Phobius"/>
    </source>
</evidence>